<dbReference type="Proteomes" id="UP001066276">
    <property type="component" value="Chromosome 2_2"/>
</dbReference>
<name>A0AAV7UX80_PLEWA</name>
<keyword evidence="3" id="KW-1185">Reference proteome</keyword>
<feature type="region of interest" description="Disordered" evidence="1">
    <location>
        <begin position="57"/>
        <end position="176"/>
    </location>
</feature>
<accession>A0AAV7UX80</accession>
<sequence>MQGSRALQCCTPLAELHRSTRRAPELSPRMAPPVSPQPDLAGAALLSRPFVEPLSPAVVKAGHQSGQRPCGRSPLAPQGTGEQYPRPLPQCIHVSAPCRPQPVSTHHRAGGPQQAAIGLRVSQGRPARQSRGQPAPIPGATEAADHGSRGGPQSDPTADLALREESPALSRRQRHN</sequence>
<feature type="compositionally biased region" description="Basic and acidic residues" evidence="1">
    <location>
        <begin position="15"/>
        <end position="24"/>
    </location>
</feature>
<evidence type="ECO:0000256" key="1">
    <source>
        <dbReference type="SAM" id="MobiDB-lite"/>
    </source>
</evidence>
<protein>
    <submittedName>
        <fullName evidence="2">Uncharacterized protein</fullName>
    </submittedName>
</protein>
<feature type="region of interest" description="Disordered" evidence="1">
    <location>
        <begin position="15"/>
        <end position="41"/>
    </location>
</feature>
<organism evidence="2 3">
    <name type="scientific">Pleurodeles waltl</name>
    <name type="common">Iberian ribbed newt</name>
    <dbReference type="NCBI Taxonomy" id="8319"/>
    <lineage>
        <taxon>Eukaryota</taxon>
        <taxon>Metazoa</taxon>
        <taxon>Chordata</taxon>
        <taxon>Craniata</taxon>
        <taxon>Vertebrata</taxon>
        <taxon>Euteleostomi</taxon>
        <taxon>Amphibia</taxon>
        <taxon>Batrachia</taxon>
        <taxon>Caudata</taxon>
        <taxon>Salamandroidea</taxon>
        <taxon>Salamandridae</taxon>
        <taxon>Pleurodelinae</taxon>
        <taxon>Pleurodeles</taxon>
    </lineage>
</organism>
<reference evidence="2" key="1">
    <citation type="journal article" date="2022" name="bioRxiv">
        <title>Sequencing and chromosome-scale assembly of the giantPleurodeles waltlgenome.</title>
        <authorList>
            <person name="Brown T."/>
            <person name="Elewa A."/>
            <person name="Iarovenko S."/>
            <person name="Subramanian E."/>
            <person name="Araus A.J."/>
            <person name="Petzold A."/>
            <person name="Susuki M."/>
            <person name="Suzuki K.-i.T."/>
            <person name="Hayashi T."/>
            <person name="Toyoda A."/>
            <person name="Oliveira C."/>
            <person name="Osipova E."/>
            <person name="Leigh N.D."/>
            <person name="Simon A."/>
            <person name="Yun M.H."/>
        </authorList>
    </citation>
    <scope>NUCLEOTIDE SEQUENCE</scope>
    <source>
        <strain evidence="2">20211129_DDA</strain>
        <tissue evidence="2">Liver</tissue>
    </source>
</reference>
<gene>
    <name evidence="2" type="ORF">NDU88_002491</name>
</gene>
<comment type="caution">
    <text evidence="2">The sequence shown here is derived from an EMBL/GenBank/DDBJ whole genome shotgun (WGS) entry which is preliminary data.</text>
</comment>
<dbReference type="AlphaFoldDB" id="A0AAV7UX80"/>
<evidence type="ECO:0000313" key="3">
    <source>
        <dbReference type="Proteomes" id="UP001066276"/>
    </source>
</evidence>
<proteinExistence type="predicted"/>
<evidence type="ECO:0000313" key="2">
    <source>
        <dbReference type="EMBL" id="KAJ1193186.1"/>
    </source>
</evidence>
<dbReference type="EMBL" id="JANPWB010000004">
    <property type="protein sequence ID" value="KAJ1193186.1"/>
    <property type="molecule type" value="Genomic_DNA"/>
</dbReference>